<sequence>MFRYMTVILHECYKRGFSRKCIKSRFLKVFIKKRKKSVIKFT</sequence>
<reference evidence="3" key="2">
    <citation type="submission" date="2019-12" db="EMBL/GenBank/DDBJ databases">
        <authorList>
            <person name="Hoang T.H.H."/>
            <person name="Okutani A."/>
        </authorList>
    </citation>
    <scope>NUCLEOTIDE SEQUENCE</scope>
    <source>
        <strain evidence="1">DB</strain>
        <strain evidence="2">HG</strain>
        <strain evidence="3">LaLC</strain>
    </source>
</reference>
<dbReference type="AlphaFoldDB" id="A0A640NI91"/>
<protein>
    <submittedName>
        <fullName evidence="3">Uncharacterized protein</fullName>
    </submittedName>
</protein>
<gene>
    <name evidence="1" type="ORF">DB1_53490</name>
    <name evidence="2" type="ORF">HG1_53010</name>
    <name evidence="3" type="ORF">LaLC_50510</name>
</gene>
<accession>A0A640NI91</accession>
<name>A0A640NI91_BACAN</name>
<dbReference type="EMBL" id="BLEV01000011">
    <property type="protein sequence ID" value="GEU09816.1"/>
    <property type="molecule type" value="Genomic_DNA"/>
</dbReference>
<comment type="caution">
    <text evidence="3">The sequence shown here is derived from an EMBL/GenBank/DDBJ whole genome shotgun (WGS) entry which is preliminary data.</text>
</comment>
<reference evidence="3" key="1">
    <citation type="submission" date="2019-12" db="EMBL/GenBank/DDBJ databases">
        <title>Epidemiological and comparative genomic analysis of Bacillus anthracis isolated from northern Vietnam.</title>
        <authorList>
            <person name="Hoang T.T.H."/>
            <person name="Dang D.A."/>
            <person name="Pham M.H."/>
            <person name="Luong M.H."/>
            <person name="Tran N.D."/>
            <person name="Nguyen T.H."/>
            <person name="Nguyen T.T."/>
            <person name="Inoue S."/>
            <person name="Morikawa S."/>
            <person name="Okutani A."/>
        </authorList>
    </citation>
    <scope>NUCLEOTIDE SEQUENCE</scope>
    <source>
        <strain evidence="1">DB</strain>
        <strain evidence="2">HG</strain>
        <strain evidence="3">LaLC</strain>
    </source>
</reference>
<organism evidence="3">
    <name type="scientific">Bacillus anthracis</name>
    <name type="common">anthrax bacterium</name>
    <dbReference type="NCBI Taxonomy" id="1392"/>
    <lineage>
        <taxon>Bacteria</taxon>
        <taxon>Bacillati</taxon>
        <taxon>Bacillota</taxon>
        <taxon>Bacilli</taxon>
        <taxon>Bacillales</taxon>
        <taxon>Bacillaceae</taxon>
        <taxon>Bacillus</taxon>
        <taxon>Bacillus cereus group</taxon>
    </lineage>
</organism>
<dbReference type="EMBL" id="BLEW01000015">
    <property type="protein sequence ID" value="GEU25426.1"/>
    <property type="molecule type" value="Genomic_DNA"/>
</dbReference>
<evidence type="ECO:0000313" key="3">
    <source>
        <dbReference type="EMBL" id="GEU25426.1"/>
    </source>
</evidence>
<evidence type="ECO:0000313" key="2">
    <source>
        <dbReference type="EMBL" id="GEU09816.1"/>
    </source>
</evidence>
<dbReference type="EMBL" id="BLEU01000013">
    <property type="protein sequence ID" value="GEU04096.1"/>
    <property type="molecule type" value="Genomic_DNA"/>
</dbReference>
<proteinExistence type="predicted"/>
<evidence type="ECO:0000313" key="1">
    <source>
        <dbReference type="EMBL" id="GEU04096.1"/>
    </source>
</evidence>